<gene>
    <name evidence="16" type="primary">cobA</name>
    <name evidence="17" type="ORF">B2M27_14285</name>
    <name evidence="16" type="ORF">I8531_001673</name>
</gene>
<organism evidence="16 19">
    <name type="scientific">Kluyvera intermedia</name>
    <name type="common">Enterobacter intermedius</name>
    <dbReference type="NCBI Taxonomy" id="61648"/>
    <lineage>
        <taxon>Bacteria</taxon>
        <taxon>Pseudomonadati</taxon>
        <taxon>Pseudomonadota</taxon>
        <taxon>Gammaproteobacteria</taxon>
        <taxon>Enterobacterales</taxon>
        <taxon>Enterobacteriaceae</taxon>
        <taxon>Kluyvera</taxon>
    </lineage>
</organism>
<keyword evidence="10" id="KW-0627">Porphyrin biosynthesis</keyword>
<evidence type="ECO:0000259" key="15">
    <source>
        <dbReference type="Pfam" id="PF00590"/>
    </source>
</evidence>
<evidence type="ECO:0000256" key="13">
    <source>
        <dbReference type="ARBA" id="ARBA00060548"/>
    </source>
</evidence>
<proteinExistence type="inferred from homology"/>
<dbReference type="GO" id="GO:0016491">
    <property type="term" value="F:oxidoreductase activity"/>
    <property type="evidence" value="ECO:0007669"/>
    <property type="project" value="UniProtKB-KW"/>
</dbReference>
<evidence type="ECO:0000256" key="12">
    <source>
        <dbReference type="ARBA" id="ARBA00025705"/>
    </source>
</evidence>
<dbReference type="GO" id="GO:0032259">
    <property type="term" value="P:methylation"/>
    <property type="evidence" value="ECO:0007669"/>
    <property type="project" value="UniProtKB-KW"/>
</dbReference>
<dbReference type="InterPro" id="IPR000878">
    <property type="entry name" value="4pyrrol_Mease"/>
</dbReference>
<comment type="pathway">
    <text evidence="13">Cofactor biosynthesis; adenosylcobalamin biosynthesis; precorrin-2 from uroporphyrinogen III: step 1/1.</text>
</comment>
<evidence type="ECO:0000256" key="6">
    <source>
        <dbReference type="ARBA" id="ARBA00022679"/>
    </source>
</evidence>
<reference evidence="16" key="2">
    <citation type="journal article" date="2018" name="Genome Biol.">
        <title>SKESA: strategic k-mer extension for scrupulous assemblies.</title>
        <authorList>
            <person name="Souvorov A."/>
            <person name="Agarwala R."/>
            <person name="Lipman D.J."/>
        </authorList>
    </citation>
    <scope>NUCLEOTIDE SEQUENCE</scope>
    <source>
        <strain evidence="16">CAVp300</strain>
    </source>
</reference>
<evidence type="ECO:0000256" key="9">
    <source>
        <dbReference type="ARBA" id="ARBA00023239"/>
    </source>
</evidence>
<evidence type="ECO:0000256" key="3">
    <source>
        <dbReference type="ARBA" id="ARBA00022553"/>
    </source>
</evidence>
<dbReference type="PANTHER" id="PTHR45790">
    <property type="entry name" value="SIROHEME SYNTHASE-RELATED"/>
    <property type="match status" value="1"/>
</dbReference>
<evidence type="ECO:0000256" key="11">
    <source>
        <dbReference type="ARBA" id="ARBA00023268"/>
    </source>
</evidence>
<accession>A0A9P3T703</accession>
<reference evidence="16" key="3">
    <citation type="submission" date="2020-10" db="EMBL/GenBank/DDBJ databases">
        <authorList>
            <consortium name="NCBI Pathogen Detection Project"/>
        </authorList>
    </citation>
    <scope>NUCLEOTIDE SEQUENCE</scope>
    <source>
        <strain evidence="16">CAVp300</strain>
    </source>
</reference>
<dbReference type="InterPro" id="IPR014776">
    <property type="entry name" value="4pyrrole_Mease_sub2"/>
</dbReference>
<dbReference type="InterPro" id="IPR050161">
    <property type="entry name" value="Siro_Cobalamin_biosynth"/>
</dbReference>
<dbReference type="NCBIfam" id="NF004790">
    <property type="entry name" value="PRK06136.1"/>
    <property type="match status" value="1"/>
</dbReference>
<evidence type="ECO:0000256" key="5">
    <source>
        <dbReference type="ARBA" id="ARBA00022603"/>
    </source>
</evidence>
<keyword evidence="6 14" id="KW-0808">Transferase</keyword>
<feature type="domain" description="Tetrapyrrole methylase" evidence="15">
    <location>
        <begin position="4"/>
        <end position="214"/>
    </location>
</feature>
<keyword evidence="9" id="KW-0456">Lyase</keyword>
<dbReference type="PANTHER" id="PTHR45790:SF3">
    <property type="entry name" value="S-ADENOSYL-L-METHIONINE-DEPENDENT UROPORPHYRINOGEN III METHYLTRANSFERASE, CHLOROPLASTIC"/>
    <property type="match status" value="1"/>
</dbReference>
<keyword evidence="5 14" id="KW-0489">Methyltransferase</keyword>
<dbReference type="Proteomes" id="UP000192521">
    <property type="component" value="Unassembled WGS sequence"/>
</dbReference>
<comment type="similarity">
    <text evidence="1 14">Belongs to the precorrin methyltransferase family.</text>
</comment>
<keyword evidence="7" id="KW-0949">S-adenosyl-L-methionine</keyword>
<evidence type="ECO:0000256" key="4">
    <source>
        <dbReference type="ARBA" id="ARBA00022573"/>
    </source>
</evidence>
<dbReference type="InterPro" id="IPR014777">
    <property type="entry name" value="4pyrrole_Mease_sub1"/>
</dbReference>
<keyword evidence="11" id="KW-0511">Multifunctional enzyme</keyword>
<evidence type="ECO:0000256" key="2">
    <source>
        <dbReference type="ARBA" id="ARBA00012162"/>
    </source>
</evidence>
<dbReference type="NCBIfam" id="TIGR01469">
    <property type="entry name" value="cobA_cysG_Cterm"/>
    <property type="match status" value="1"/>
</dbReference>
<keyword evidence="4" id="KW-0169">Cobalamin biosynthesis</keyword>
<reference evidence="17 18" key="1">
    <citation type="submission" date="2017-02" db="EMBL/GenBank/DDBJ databases">
        <title>Draft genome sequence of a Kluyvera intermedia isolate from a patient with a pancreatic abscess.</title>
        <authorList>
            <person name="Thele R."/>
        </authorList>
    </citation>
    <scope>NUCLEOTIDE SEQUENCE [LARGE SCALE GENOMIC DNA]</scope>
    <source>
        <strain evidence="17 18">FOSA7093</strain>
    </source>
</reference>
<dbReference type="Gene3D" id="3.40.1010.10">
    <property type="entry name" value="Cobalt-precorrin-4 Transmethylase, Domain 1"/>
    <property type="match status" value="1"/>
</dbReference>
<evidence type="ECO:0000313" key="17">
    <source>
        <dbReference type="EMBL" id="ORJ49623.1"/>
    </source>
</evidence>
<dbReference type="PROSITE" id="PS00839">
    <property type="entry name" value="SUMT_1"/>
    <property type="match status" value="1"/>
</dbReference>
<dbReference type="GO" id="GO:0004851">
    <property type="term" value="F:uroporphyrin-III C-methyltransferase activity"/>
    <property type="evidence" value="ECO:0007669"/>
    <property type="project" value="UniProtKB-EC"/>
</dbReference>
<dbReference type="PROSITE" id="PS00840">
    <property type="entry name" value="SUMT_2"/>
    <property type="match status" value="1"/>
</dbReference>
<comment type="pathway">
    <text evidence="12">Porphyrin-containing compound metabolism; siroheme biosynthesis; precorrin-2 from uroporphyrinogen III: step 1/1.</text>
</comment>
<comment type="caution">
    <text evidence="16">The sequence shown here is derived from an EMBL/GenBank/DDBJ whole genome shotgun (WGS) entry which is preliminary data.</text>
</comment>
<dbReference type="EC" id="2.1.1.107" evidence="2"/>
<dbReference type="Proteomes" id="UP000867740">
    <property type="component" value="Unassembled WGS sequence"/>
</dbReference>
<dbReference type="FunFam" id="3.40.1010.10:FF:000001">
    <property type="entry name" value="Siroheme synthase"/>
    <property type="match status" value="1"/>
</dbReference>
<keyword evidence="8" id="KW-0560">Oxidoreductase</keyword>
<keyword evidence="18" id="KW-1185">Reference proteome</keyword>
<dbReference type="InterPro" id="IPR003043">
    <property type="entry name" value="Uropor_MeTrfase_CS"/>
</dbReference>
<dbReference type="EMBL" id="DACSUM010000010">
    <property type="protein sequence ID" value="HAT3581389.1"/>
    <property type="molecule type" value="Genomic_DNA"/>
</dbReference>
<evidence type="ECO:0000313" key="16">
    <source>
        <dbReference type="EMBL" id="HAT3581389.1"/>
    </source>
</evidence>
<evidence type="ECO:0000313" key="19">
    <source>
        <dbReference type="Proteomes" id="UP000867740"/>
    </source>
</evidence>
<dbReference type="InterPro" id="IPR035996">
    <property type="entry name" value="4pyrrol_Methylase_sf"/>
</dbReference>
<evidence type="ECO:0000256" key="7">
    <source>
        <dbReference type="ARBA" id="ARBA00022691"/>
    </source>
</evidence>
<evidence type="ECO:0000256" key="14">
    <source>
        <dbReference type="RuleBase" id="RU003960"/>
    </source>
</evidence>
<keyword evidence="3" id="KW-0597">Phosphoprotein</keyword>
<dbReference type="CDD" id="cd11642">
    <property type="entry name" value="SUMT"/>
    <property type="match status" value="1"/>
</dbReference>
<evidence type="ECO:0000256" key="10">
    <source>
        <dbReference type="ARBA" id="ARBA00023244"/>
    </source>
</evidence>
<evidence type="ECO:0000256" key="1">
    <source>
        <dbReference type="ARBA" id="ARBA00005879"/>
    </source>
</evidence>
<dbReference type="RefSeq" id="WP_047369645.1">
    <property type="nucleotide sequence ID" value="NZ_CABMNU010000005.1"/>
</dbReference>
<evidence type="ECO:0000256" key="8">
    <source>
        <dbReference type="ARBA" id="ARBA00023002"/>
    </source>
</evidence>
<dbReference type="GO" id="GO:0009236">
    <property type="term" value="P:cobalamin biosynthetic process"/>
    <property type="evidence" value="ECO:0007669"/>
    <property type="project" value="UniProtKB-KW"/>
</dbReference>
<dbReference type="AlphaFoldDB" id="A0A9P3T703"/>
<dbReference type="GO" id="GO:0016829">
    <property type="term" value="F:lyase activity"/>
    <property type="evidence" value="ECO:0007669"/>
    <property type="project" value="UniProtKB-KW"/>
</dbReference>
<dbReference type="FunFam" id="3.30.950.10:FF:000001">
    <property type="entry name" value="Siroheme synthase"/>
    <property type="match status" value="1"/>
</dbReference>
<evidence type="ECO:0000313" key="18">
    <source>
        <dbReference type="Proteomes" id="UP000192521"/>
    </source>
</evidence>
<dbReference type="InterPro" id="IPR006366">
    <property type="entry name" value="CobA/CysG_C"/>
</dbReference>
<dbReference type="EMBL" id="MWPR01000020">
    <property type="protein sequence ID" value="ORJ49623.1"/>
    <property type="molecule type" value="Genomic_DNA"/>
</dbReference>
<sequence>MTGKVWLVGAGPGDPGLMTVKGLNCLREAQAVVFDRLVNPILLQEAPAGCELHDVGKEANRHPIPQPQINQILIDCARRGLRVVRLKGGDPFVFGRGSEEAQALRECGIECEVVPGITSAIGGLAAAGIPVTHRDFASSFHVVTGHLQDGKEPQDWGKLAVLPGTLVILMGMSQIQTICAALICAGKPADTPAAVVMRASTPEQKVLCAPLSALAQESEDAGFHAPALIVIGSVVSLREILAFSGSA</sequence>
<dbReference type="Gene3D" id="3.30.950.10">
    <property type="entry name" value="Methyltransferase, Cobalt-precorrin-4 Transmethylase, Domain 2"/>
    <property type="match status" value="1"/>
</dbReference>
<dbReference type="Pfam" id="PF00590">
    <property type="entry name" value="TP_methylase"/>
    <property type="match status" value="1"/>
</dbReference>
<dbReference type="OrthoDB" id="9815856at2"/>
<dbReference type="GO" id="GO:0019354">
    <property type="term" value="P:siroheme biosynthetic process"/>
    <property type="evidence" value="ECO:0007669"/>
    <property type="project" value="InterPro"/>
</dbReference>
<protein>
    <recommendedName>
        <fullName evidence="2">uroporphyrinogen-III C-methyltransferase</fullName>
        <ecNumber evidence="2">2.1.1.107</ecNumber>
    </recommendedName>
</protein>
<dbReference type="SUPFAM" id="SSF53790">
    <property type="entry name" value="Tetrapyrrole methylase"/>
    <property type="match status" value="1"/>
</dbReference>
<name>A0A9P3T703_KLUIN</name>